<dbReference type="PRINTS" id="PR00412">
    <property type="entry name" value="EPOXHYDRLASE"/>
</dbReference>
<feature type="domain" description="AB hydrolase-1" evidence="2">
    <location>
        <begin position="24"/>
        <end position="109"/>
    </location>
</feature>
<dbReference type="Proteomes" id="UP001301012">
    <property type="component" value="Unassembled WGS sequence"/>
</dbReference>
<gene>
    <name evidence="3" type="ORF">QOZ84_01295</name>
</gene>
<sequence>MKYYVKVEKNVKIFVEDTNPDGENVILFIHGWPLNHNMYEYIVENFASKGYRCIAIDLRGYGKSDKPSTGYDYDRMANDIRHIIESLKLNNITLMGHSMGGAISTRYMSK</sequence>
<name>A0ABT7E5K6_9FIRM</name>
<evidence type="ECO:0000259" key="2">
    <source>
        <dbReference type="Pfam" id="PF00561"/>
    </source>
</evidence>
<dbReference type="InterPro" id="IPR000639">
    <property type="entry name" value="Epox_hydrolase-like"/>
</dbReference>
<evidence type="ECO:0000313" key="4">
    <source>
        <dbReference type="Proteomes" id="UP001301012"/>
    </source>
</evidence>
<reference evidence="3 4" key="1">
    <citation type="submission" date="2023-05" db="EMBL/GenBank/DDBJ databases">
        <title>Rombocin, a short stable natural nisin variant, displays selective antimicrobial activity against Listeria monocytogenes and employs dual mode of action to kill target bacterial strains.</title>
        <authorList>
            <person name="Wambui J."/>
            <person name="Stephan R."/>
            <person name="Kuipers O.P."/>
        </authorList>
    </citation>
    <scope>NUCLEOTIDE SEQUENCE [LARGE SCALE GENOMIC DNA]</scope>
    <source>
        <strain evidence="3 4">RC002</strain>
    </source>
</reference>
<accession>A0ABT7E5K6</accession>
<dbReference type="InterPro" id="IPR029058">
    <property type="entry name" value="AB_hydrolase_fold"/>
</dbReference>
<dbReference type="GO" id="GO:0016787">
    <property type="term" value="F:hydrolase activity"/>
    <property type="evidence" value="ECO:0007669"/>
    <property type="project" value="UniProtKB-KW"/>
</dbReference>
<proteinExistence type="predicted"/>
<keyword evidence="1 3" id="KW-0378">Hydrolase</keyword>
<dbReference type="Pfam" id="PF00561">
    <property type="entry name" value="Abhydrolase_1"/>
    <property type="match status" value="1"/>
</dbReference>
<dbReference type="PANTHER" id="PTHR43798:SF31">
    <property type="entry name" value="AB HYDROLASE SUPERFAMILY PROTEIN YCLE"/>
    <property type="match status" value="1"/>
</dbReference>
<evidence type="ECO:0000313" key="3">
    <source>
        <dbReference type="EMBL" id="MDK2562167.1"/>
    </source>
</evidence>
<dbReference type="InterPro" id="IPR000073">
    <property type="entry name" value="AB_hydrolase_1"/>
</dbReference>
<evidence type="ECO:0000256" key="1">
    <source>
        <dbReference type="ARBA" id="ARBA00022801"/>
    </source>
</evidence>
<keyword evidence="4" id="KW-1185">Reference proteome</keyword>
<dbReference type="SUPFAM" id="SSF53474">
    <property type="entry name" value="alpha/beta-Hydrolases"/>
    <property type="match status" value="1"/>
</dbReference>
<dbReference type="PRINTS" id="PR00111">
    <property type="entry name" value="ABHYDROLASE"/>
</dbReference>
<protein>
    <submittedName>
        <fullName evidence="3">Alpha/beta hydrolase</fullName>
    </submittedName>
</protein>
<dbReference type="EMBL" id="JASKYM010000001">
    <property type="protein sequence ID" value="MDK2562167.1"/>
    <property type="molecule type" value="Genomic_DNA"/>
</dbReference>
<dbReference type="InterPro" id="IPR050266">
    <property type="entry name" value="AB_hydrolase_sf"/>
</dbReference>
<dbReference type="Gene3D" id="3.40.50.1820">
    <property type="entry name" value="alpha/beta hydrolase"/>
    <property type="match status" value="1"/>
</dbReference>
<organism evidence="3 4">
    <name type="scientific">Romboutsia sedimentorum</name>
    <dbReference type="NCBI Taxonomy" id="1368474"/>
    <lineage>
        <taxon>Bacteria</taxon>
        <taxon>Bacillati</taxon>
        <taxon>Bacillota</taxon>
        <taxon>Clostridia</taxon>
        <taxon>Peptostreptococcales</taxon>
        <taxon>Peptostreptococcaceae</taxon>
        <taxon>Romboutsia</taxon>
    </lineage>
</organism>
<dbReference type="PANTHER" id="PTHR43798">
    <property type="entry name" value="MONOACYLGLYCEROL LIPASE"/>
    <property type="match status" value="1"/>
</dbReference>
<dbReference type="RefSeq" id="WP_284131152.1">
    <property type="nucleotide sequence ID" value="NZ_JASKYM010000001.1"/>
</dbReference>
<comment type="caution">
    <text evidence="3">The sequence shown here is derived from an EMBL/GenBank/DDBJ whole genome shotgun (WGS) entry which is preliminary data.</text>
</comment>